<evidence type="ECO:0000313" key="4">
    <source>
        <dbReference type="Proteomes" id="UP000198741"/>
    </source>
</evidence>
<protein>
    <recommendedName>
        <fullName evidence="5">Lipoprotein</fullName>
    </recommendedName>
</protein>
<gene>
    <name evidence="3" type="ORF">SAMN04515671_0150</name>
</gene>
<evidence type="ECO:0000313" key="3">
    <source>
        <dbReference type="EMBL" id="SDO20919.1"/>
    </source>
</evidence>
<sequence>MAGCAALVLLATAACGSSSTAASSSSAASSAPASSAAVSAPASAAMSSDSAPASDVPSSAPAGTDAASSDGAVSSDAPQSSAADSASAGADLDAASATWFTALCTGQAKSATVSPKIKAATAGSMSDADKAKAASPFLTEGGQDFMDLASTLTSLPAPGFTGGADYATKQIGSLKEKGEVFLAAGKSTASGDTSKLISLAADQAAGPNTIALNSVQLPAGVGAAAKALPACAAVLG</sequence>
<feature type="chain" id="PRO_5039289214" description="Lipoprotein" evidence="2">
    <location>
        <begin position="22"/>
        <end position="236"/>
    </location>
</feature>
<proteinExistence type="predicted"/>
<evidence type="ECO:0000256" key="2">
    <source>
        <dbReference type="SAM" id="SignalP"/>
    </source>
</evidence>
<organism evidence="3 4">
    <name type="scientific">Nakamurella panacisegetis</name>
    <dbReference type="NCBI Taxonomy" id="1090615"/>
    <lineage>
        <taxon>Bacteria</taxon>
        <taxon>Bacillati</taxon>
        <taxon>Actinomycetota</taxon>
        <taxon>Actinomycetes</taxon>
        <taxon>Nakamurellales</taxon>
        <taxon>Nakamurellaceae</taxon>
        <taxon>Nakamurella</taxon>
    </lineage>
</organism>
<dbReference type="Proteomes" id="UP000198741">
    <property type="component" value="Chromosome I"/>
</dbReference>
<keyword evidence="4" id="KW-1185">Reference proteome</keyword>
<dbReference type="AlphaFoldDB" id="A0A1H0HP30"/>
<keyword evidence="2" id="KW-0732">Signal</keyword>
<feature type="region of interest" description="Disordered" evidence="1">
    <location>
        <begin position="39"/>
        <end position="85"/>
    </location>
</feature>
<evidence type="ECO:0000256" key="1">
    <source>
        <dbReference type="SAM" id="MobiDB-lite"/>
    </source>
</evidence>
<reference evidence="3 4" key="1">
    <citation type="submission" date="2016-10" db="EMBL/GenBank/DDBJ databases">
        <authorList>
            <person name="de Groot N.N."/>
        </authorList>
    </citation>
    <scope>NUCLEOTIDE SEQUENCE [LARGE SCALE GENOMIC DNA]</scope>
    <source>
        <strain evidence="4">P4-7,KCTC 19426,CECT 7604</strain>
    </source>
</reference>
<dbReference type="RefSeq" id="WP_172832187.1">
    <property type="nucleotide sequence ID" value="NZ_LT629710.1"/>
</dbReference>
<feature type="signal peptide" evidence="2">
    <location>
        <begin position="1"/>
        <end position="21"/>
    </location>
</feature>
<evidence type="ECO:0008006" key="5">
    <source>
        <dbReference type="Google" id="ProtNLM"/>
    </source>
</evidence>
<dbReference type="EMBL" id="LT629710">
    <property type="protein sequence ID" value="SDO20919.1"/>
    <property type="molecule type" value="Genomic_DNA"/>
</dbReference>
<name>A0A1H0HP30_9ACTN</name>
<accession>A0A1H0HP30</accession>